<dbReference type="InterPro" id="IPR011726">
    <property type="entry name" value="KdpF"/>
</dbReference>
<dbReference type="Pfam" id="PF09604">
    <property type="entry name" value="Potass_KdpF"/>
    <property type="match status" value="1"/>
</dbReference>
<accession>A0A6G4A1Q8</accession>
<evidence type="ECO:0000313" key="2">
    <source>
        <dbReference type="EMBL" id="NEW08315.1"/>
    </source>
</evidence>
<feature type="transmembrane region" description="Helical" evidence="1">
    <location>
        <begin position="6"/>
        <end position="25"/>
    </location>
</feature>
<protein>
    <submittedName>
        <fullName evidence="2">Potassium-transporting ATPase subunit F</fullName>
    </submittedName>
</protein>
<dbReference type="AlphaFoldDB" id="A0A6G4A1Q8"/>
<organism evidence="2">
    <name type="scientific">Paenibacillus sp. SYP-B3998</name>
    <dbReference type="NCBI Taxonomy" id="2678564"/>
    <lineage>
        <taxon>Bacteria</taxon>
        <taxon>Bacillati</taxon>
        <taxon>Bacillota</taxon>
        <taxon>Bacilli</taxon>
        <taxon>Bacillales</taxon>
        <taxon>Paenibacillaceae</taxon>
        <taxon>Paenibacillus</taxon>
    </lineage>
</organism>
<reference evidence="2" key="1">
    <citation type="submission" date="2020-02" db="EMBL/GenBank/DDBJ databases">
        <authorList>
            <person name="Shen X.-R."/>
            <person name="Zhang Y.-X."/>
        </authorList>
    </citation>
    <scope>NUCLEOTIDE SEQUENCE</scope>
    <source>
        <strain evidence="2">SYP-B3998</strain>
    </source>
</reference>
<dbReference type="GO" id="GO:0005886">
    <property type="term" value="C:plasma membrane"/>
    <property type="evidence" value="ECO:0007669"/>
    <property type="project" value="InterPro"/>
</dbReference>
<gene>
    <name evidence="2" type="ORF">GK047_20135</name>
</gene>
<proteinExistence type="predicted"/>
<comment type="caution">
    <text evidence="2">The sequence shown here is derived from an EMBL/GenBank/DDBJ whole genome shotgun (WGS) entry which is preliminary data.</text>
</comment>
<dbReference type="GO" id="GO:0008556">
    <property type="term" value="F:P-type potassium transmembrane transporter activity"/>
    <property type="evidence" value="ECO:0007669"/>
    <property type="project" value="InterPro"/>
</dbReference>
<name>A0A6G4A1Q8_9BACL</name>
<evidence type="ECO:0000256" key="1">
    <source>
        <dbReference type="SAM" id="Phobius"/>
    </source>
</evidence>
<keyword evidence="1" id="KW-0812">Transmembrane</keyword>
<sequence>MGGSSMVVIGIIAAILIVYLGFVLVKPEKF</sequence>
<keyword evidence="1" id="KW-1133">Transmembrane helix</keyword>
<keyword evidence="1" id="KW-0472">Membrane</keyword>
<dbReference type="EMBL" id="JAAIKC010000008">
    <property type="protein sequence ID" value="NEW08315.1"/>
    <property type="molecule type" value="Genomic_DNA"/>
</dbReference>